<reference evidence="2" key="2">
    <citation type="journal article" date="2011" name="Stand. Genomic Sci.">
        <title>Complete genome sequence of Weeksella virosa type strain (9751T).</title>
        <authorList>
            <person name="Lang E."/>
            <person name="Teshima H."/>
            <person name="Lucas S."/>
            <person name="Lapidus A."/>
            <person name="Hammon N."/>
            <person name="Deshpande S."/>
            <person name="Nolan M."/>
            <person name="Cheng J."/>
            <person name="Pitluck S."/>
            <person name="Liolios K."/>
            <person name="Pagani I."/>
            <person name="Mikhailova N."/>
            <person name="Ivanova N."/>
            <person name="Mavromatis K."/>
            <person name="Pati A."/>
            <person name="Tapia R."/>
            <person name="Han C."/>
            <person name="Goodwin L."/>
            <person name="Chen A."/>
            <person name="Palaniappan K."/>
            <person name="Land M."/>
            <person name="Hauser L."/>
            <person name="Chang Y."/>
            <person name="Jeffries C."/>
            <person name="Brambilla E."/>
            <person name="Kopitz M."/>
            <person name="Rohde M."/>
            <person name="Goker M."/>
            <person name="Tindall B."/>
            <person name="Detter J."/>
            <person name="Woyke T."/>
            <person name="Bristow J."/>
            <person name="Eisen J."/>
            <person name="Markowitz V."/>
            <person name="Hugenholtz P."/>
            <person name="Klenk H."/>
            <person name="Kyrpides N."/>
        </authorList>
    </citation>
    <scope>NUCLEOTIDE SEQUENCE [LARGE SCALE GENOMIC DNA]</scope>
    <source>
        <strain evidence="2">ATCC 43766 / DSM 16922 / JCM 21250 / NBRC 16016 / NCTC 11634 / CL345/78</strain>
    </source>
</reference>
<dbReference type="AlphaFoldDB" id="F0P1S7"/>
<dbReference type="Pfam" id="PF08795">
    <property type="entry name" value="DUF1796"/>
    <property type="match status" value="1"/>
</dbReference>
<reference evidence="1 2" key="1">
    <citation type="journal article" date="2011" name="Stand. Genomic Sci.">
        <title>Complete genome sequence of Weeksella virosa type strain (9751).</title>
        <authorList>
            <person name="Lang E."/>
            <person name="Teshima H."/>
            <person name="Lucas S."/>
            <person name="Lapidus A."/>
            <person name="Hammon N."/>
            <person name="Deshpande S."/>
            <person name="Nolan M."/>
            <person name="Cheng J.F."/>
            <person name="Pitluck S."/>
            <person name="Liolios K."/>
            <person name="Pagani I."/>
            <person name="Mikhailova N."/>
            <person name="Ivanova N."/>
            <person name="Mavromatis K."/>
            <person name="Pati A."/>
            <person name="Tapia R."/>
            <person name="Han C."/>
            <person name="Goodwin L."/>
            <person name="Chen A."/>
            <person name="Palaniappan K."/>
            <person name="Land M."/>
            <person name="Hauser L."/>
            <person name="Chang Y.J."/>
            <person name="Jeffries C.D."/>
            <person name="Brambilla E.M."/>
            <person name="Kopitz M."/>
            <person name="Rohde M."/>
            <person name="Goker M."/>
            <person name="Tindall B.J."/>
            <person name="Detter J.C."/>
            <person name="Woyke T."/>
            <person name="Bristow J."/>
            <person name="Eisen J.A."/>
            <person name="Markowitz V."/>
            <person name="Hugenholtz P."/>
            <person name="Klenk H.P."/>
            <person name="Kyrpides N.C."/>
        </authorList>
    </citation>
    <scope>NUCLEOTIDE SEQUENCE [LARGE SCALE GENOMIC DNA]</scope>
    <source>
        <strain evidence="2">ATCC 43766 / DSM 16922 / JCM 21250 / NBRC 16016 / NCTC 11634 / CL345/78</strain>
    </source>
</reference>
<dbReference type="InterPro" id="IPR014903">
    <property type="entry name" value="DUF1796"/>
</dbReference>
<gene>
    <name evidence="1" type="ordered locus">Weevi_2049</name>
</gene>
<accession>F0P1S7</accession>
<dbReference type="STRING" id="865938.Weevi_2049"/>
<dbReference type="OrthoDB" id="1347708at2"/>
<dbReference type="eggNOG" id="ENOG5032SV7">
    <property type="taxonomic scope" value="Bacteria"/>
</dbReference>
<dbReference type="KEGG" id="wvi:Weevi_2049"/>
<name>F0P1S7_WEEVC</name>
<protein>
    <recommendedName>
        <fullName evidence="3">Papain-like cysteine peptidase (DUF1796)</fullName>
    </recommendedName>
</protein>
<dbReference type="HOGENOM" id="CLU_084764_0_0_10"/>
<dbReference type="EMBL" id="CP002455">
    <property type="protein sequence ID" value="ADX68724.1"/>
    <property type="molecule type" value="Genomic_DNA"/>
</dbReference>
<organism evidence="1 2">
    <name type="scientific">Weeksella virosa (strain ATCC 43766 / DSM 16922 / JCM 21250 / CCUG 30538 / CDC 9751 / IAM 14551 / NBRC 16016 / NCTC 11634 / CL345/78)</name>
    <dbReference type="NCBI Taxonomy" id="865938"/>
    <lineage>
        <taxon>Bacteria</taxon>
        <taxon>Pseudomonadati</taxon>
        <taxon>Bacteroidota</taxon>
        <taxon>Flavobacteriia</taxon>
        <taxon>Flavobacteriales</taxon>
        <taxon>Weeksellaceae</taxon>
        <taxon>Weeksella</taxon>
    </lineage>
</organism>
<proteinExistence type="predicted"/>
<evidence type="ECO:0000313" key="1">
    <source>
        <dbReference type="EMBL" id="ADX68724.1"/>
    </source>
</evidence>
<dbReference type="RefSeq" id="WP_013599112.1">
    <property type="nucleotide sequence ID" value="NC_015144.1"/>
</dbReference>
<sequence length="240" mass="28602">MKIKLLRLNEKNRYLHIYNRFYCQKNIIPIGSDCHAAYILNALNLRKQSIVFDWLFCNSKKGVEYVNKMIETNFSDFLCNLTKNERQHIISENYPYVEFFHEKNLIDSSTDRNKMSKRGKRFLEAIEKESCILLYVANYEFFKKESDTDYFIETLHQLNILTKNAHSIKIFIKCNQNVNNFEQINYFVNSCNELKNVKAVKYFLDTQKYGAWGNVKDYIPLLTALEIPVKKHFLPKVFIK</sequence>
<keyword evidence="2" id="KW-1185">Reference proteome</keyword>
<evidence type="ECO:0000313" key="2">
    <source>
        <dbReference type="Proteomes" id="UP000008641"/>
    </source>
</evidence>
<evidence type="ECO:0008006" key="3">
    <source>
        <dbReference type="Google" id="ProtNLM"/>
    </source>
</evidence>
<dbReference type="Proteomes" id="UP000008641">
    <property type="component" value="Chromosome"/>
</dbReference>